<dbReference type="Proteomes" id="UP000722111">
    <property type="component" value="Unassembled WGS sequence"/>
</dbReference>
<accession>A0ABS0BS53</accession>
<comment type="caution">
    <text evidence="1">The sequence shown here is derived from an EMBL/GenBank/DDBJ whole genome shotgun (WGS) entry which is preliminary data.</text>
</comment>
<dbReference type="Pfam" id="PF05100">
    <property type="entry name" value="Phage_tail_L"/>
    <property type="match status" value="1"/>
</dbReference>
<sequence length="67" mass="7490">MAESIYEDIQKLAPGQYVELFELDLSALGGDVYYFHGYTQVGPVLWQGKEYSPWPIKVEGMGMTGEG</sequence>
<proteinExistence type="predicted"/>
<evidence type="ECO:0000313" key="1">
    <source>
        <dbReference type="EMBL" id="MBF6037247.1"/>
    </source>
</evidence>
<name>A0ABS0BS53_9PSED</name>
<keyword evidence="2" id="KW-1185">Reference proteome</keyword>
<dbReference type="InterPro" id="IPR006487">
    <property type="entry name" value="Phage_lambda_L"/>
</dbReference>
<reference evidence="1 2" key="1">
    <citation type="submission" date="2020-08" db="EMBL/GenBank/DDBJ databases">
        <title>Description of novel Pseudomonas species.</title>
        <authorList>
            <person name="Duman M."/>
            <person name="Mulet M."/>
            <person name="Altun S."/>
            <person name="Saticioglu I.B."/>
            <person name="Lalucat J."/>
            <person name="Garcia-Valdes E."/>
        </authorList>
    </citation>
    <scope>NUCLEOTIDE SEQUENCE [LARGE SCALE GENOMIC DNA]</scope>
    <source>
        <strain evidence="1 2">P155</strain>
    </source>
</reference>
<protein>
    <submittedName>
        <fullName evidence="1">Phage minor tail protein L</fullName>
    </submittedName>
</protein>
<evidence type="ECO:0000313" key="2">
    <source>
        <dbReference type="Proteomes" id="UP000722111"/>
    </source>
</evidence>
<organism evidence="1 2">
    <name type="scientific">Pseudomonas neuropathica</name>
    <dbReference type="NCBI Taxonomy" id="2730425"/>
    <lineage>
        <taxon>Bacteria</taxon>
        <taxon>Pseudomonadati</taxon>
        <taxon>Pseudomonadota</taxon>
        <taxon>Gammaproteobacteria</taxon>
        <taxon>Pseudomonadales</taxon>
        <taxon>Pseudomonadaceae</taxon>
        <taxon>Pseudomonas</taxon>
    </lineage>
</organism>
<gene>
    <name evidence="1" type="ORF">H8F23_28720</name>
</gene>
<dbReference type="EMBL" id="JACOPX010000049">
    <property type="protein sequence ID" value="MBF6037247.1"/>
    <property type="molecule type" value="Genomic_DNA"/>
</dbReference>
<feature type="non-terminal residue" evidence="1">
    <location>
        <position position="67"/>
    </location>
</feature>